<dbReference type="PANTHER" id="PTHR46112:SF3">
    <property type="entry name" value="AMINOPEPTIDASE YPDF"/>
    <property type="match status" value="1"/>
</dbReference>
<evidence type="ECO:0000256" key="3">
    <source>
        <dbReference type="RuleBase" id="RU000590"/>
    </source>
</evidence>
<dbReference type="Pfam" id="PF01321">
    <property type="entry name" value="Creatinase_N"/>
    <property type="match status" value="1"/>
</dbReference>
<keyword evidence="7" id="KW-1185">Reference proteome</keyword>
<dbReference type="Pfam" id="PF00557">
    <property type="entry name" value="Peptidase_M24"/>
    <property type="match status" value="1"/>
</dbReference>
<keyword evidence="6" id="KW-0645">Protease</keyword>
<keyword evidence="2 6" id="KW-0378">Hydrolase</keyword>
<comment type="similarity">
    <text evidence="3">Belongs to the peptidase M24B family.</text>
</comment>
<dbReference type="RefSeq" id="WP_015441067.1">
    <property type="nucleotide sequence ID" value="NC_020520.1"/>
</dbReference>
<evidence type="ECO:0000259" key="4">
    <source>
        <dbReference type="Pfam" id="PF00557"/>
    </source>
</evidence>
<dbReference type="Gene3D" id="3.40.350.10">
    <property type="entry name" value="Creatinase/prolidase N-terminal domain"/>
    <property type="match status" value="1"/>
</dbReference>
<evidence type="ECO:0000256" key="1">
    <source>
        <dbReference type="ARBA" id="ARBA00022723"/>
    </source>
</evidence>
<dbReference type="SUPFAM" id="SSF53092">
    <property type="entry name" value="Creatinase/prolidase N-terminal domain"/>
    <property type="match status" value="1"/>
</dbReference>
<dbReference type="PANTHER" id="PTHR46112">
    <property type="entry name" value="AMINOPEPTIDASE"/>
    <property type="match status" value="1"/>
</dbReference>
<dbReference type="InterPro" id="IPR001131">
    <property type="entry name" value="Peptidase_M24B_aminopep-P_CS"/>
</dbReference>
<sequence>MSAPAADTSVYLDRLDRVRAAMTEHDIDTLLLSVGHDLPYLTGYTAMPLERLTMLVVPRDGDASMIIPGLEAARVVEQPGVFTLVPWGETQDPTAIVGRLAAGSGRVAIGDQMWARFLVELLPHIPGAEYTRAVDVVGELRMKKDQAEIDALAAAGAAVDKIAGELQRGEIPLVGRTEAEVSAHLSRRIIEEGHQRVNFAIVAAGENASSPHHHAGERVIRENEIVLCDFGGTMNGYCSDTTRCVFTGEIAGDVAEAYAVLHAAHAAGVAAATVGTPCEDVDRAARAVIADAGYGDYFIHRTGHGIGLEEHEDPYIVEGNDLPLAAGHAFSIEPGIYVPGEWGMRLEDIVVATDGGPAPVNHSNHDLVSVDA</sequence>
<dbReference type="Gene3D" id="3.90.230.10">
    <property type="entry name" value="Creatinase/methionine aminopeptidase superfamily"/>
    <property type="match status" value="1"/>
</dbReference>
<evidence type="ECO:0000259" key="5">
    <source>
        <dbReference type="Pfam" id="PF01321"/>
    </source>
</evidence>
<feature type="domain" description="Creatinase N-terminal" evidence="5">
    <location>
        <begin position="14"/>
        <end position="142"/>
    </location>
</feature>
<evidence type="ECO:0000256" key="2">
    <source>
        <dbReference type="ARBA" id="ARBA00022801"/>
    </source>
</evidence>
<feature type="domain" description="Peptidase M24" evidence="4">
    <location>
        <begin position="151"/>
        <end position="354"/>
    </location>
</feature>
<organism evidence="6 7">
    <name type="scientific">Ilumatobacter coccineus (strain NBRC 103263 / KCTC 29153 / YM16-304)</name>
    <dbReference type="NCBI Taxonomy" id="1313172"/>
    <lineage>
        <taxon>Bacteria</taxon>
        <taxon>Bacillati</taxon>
        <taxon>Actinomycetota</taxon>
        <taxon>Acidimicrobiia</taxon>
        <taxon>Acidimicrobiales</taxon>
        <taxon>Ilumatobacteraceae</taxon>
        <taxon>Ilumatobacter</taxon>
    </lineage>
</organism>
<dbReference type="SUPFAM" id="SSF55920">
    <property type="entry name" value="Creatinase/aminopeptidase"/>
    <property type="match status" value="1"/>
</dbReference>
<dbReference type="Proteomes" id="UP000011863">
    <property type="component" value="Chromosome"/>
</dbReference>
<accession>A0A6C7E5L6</accession>
<dbReference type="GO" id="GO:0046872">
    <property type="term" value="F:metal ion binding"/>
    <property type="evidence" value="ECO:0007669"/>
    <property type="project" value="UniProtKB-KW"/>
</dbReference>
<protein>
    <submittedName>
        <fullName evidence="6">Putative dipeptidase</fullName>
        <ecNumber evidence="6">3.4.13.-</ecNumber>
    </submittedName>
</protein>
<keyword evidence="1 3" id="KW-0479">Metal-binding</keyword>
<gene>
    <name evidence="6" type="ORF">YM304_15060</name>
</gene>
<dbReference type="PROSITE" id="PS00491">
    <property type="entry name" value="PROLINE_PEPTIDASE"/>
    <property type="match status" value="1"/>
</dbReference>
<evidence type="ECO:0000313" key="6">
    <source>
        <dbReference type="EMBL" id="BAN01820.1"/>
    </source>
</evidence>
<keyword evidence="6" id="KW-0224">Dipeptidase</keyword>
<dbReference type="EMBL" id="AP012057">
    <property type="protein sequence ID" value="BAN01820.1"/>
    <property type="molecule type" value="Genomic_DNA"/>
</dbReference>
<dbReference type="InterPro" id="IPR036005">
    <property type="entry name" value="Creatinase/aminopeptidase-like"/>
</dbReference>
<dbReference type="InterPro" id="IPR050659">
    <property type="entry name" value="Peptidase_M24B"/>
</dbReference>
<dbReference type="InterPro" id="IPR000994">
    <property type="entry name" value="Pept_M24"/>
</dbReference>
<dbReference type="InterPro" id="IPR029149">
    <property type="entry name" value="Creatin/AminoP/Spt16_N"/>
</dbReference>
<dbReference type="AlphaFoldDB" id="A0A6C7E5L6"/>
<dbReference type="EC" id="3.4.13.-" evidence="6"/>
<dbReference type="OrthoDB" id="9806388at2"/>
<name>A0A6C7E5L6_ILUCY</name>
<dbReference type="InterPro" id="IPR000587">
    <property type="entry name" value="Creatinase_N"/>
</dbReference>
<proteinExistence type="inferred from homology"/>
<dbReference type="KEGG" id="aym:YM304_15060"/>
<reference evidence="6 7" key="1">
    <citation type="journal article" date="2013" name="Int. J. Syst. Evol. Microbiol.">
        <title>Ilumatobacter nonamiense sp. nov. and Ilumatobacter coccineum sp. nov., isolated from seashore sand.</title>
        <authorList>
            <person name="Matsumoto A."/>
            <person name="Kasai H."/>
            <person name="Matsuo Y."/>
            <person name="Shizuri Y."/>
            <person name="Ichikawa N."/>
            <person name="Fujita N."/>
            <person name="Omura S."/>
            <person name="Takahashi Y."/>
        </authorList>
    </citation>
    <scope>NUCLEOTIDE SEQUENCE [LARGE SCALE GENOMIC DNA]</scope>
    <source>
        <strain evidence="7">NBRC 103263 / KCTC 29153 / YM16-304</strain>
    </source>
</reference>
<evidence type="ECO:0000313" key="7">
    <source>
        <dbReference type="Proteomes" id="UP000011863"/>
    </source>
</evidence>
<dbReference type="GO" id="GO:0016805">
    <property type="term" value="F:dipeptidase activity"/>
    <property type="evidence" value="ECO:0007669"/>
    <property type="project" value="UniProtKB-KW"/>
</dbReference>